<dbReference type="InterPro" id="IPR032675">
    <property type="entry name" value="LRR_dom_sf"/>
</dbReference>
<accession>A0A167KXM0</accession>
<organism evidence="1 2">
    <name type="scientific">Calocera viscosa (strain TUFC12733)</name>
    <dbReference type="NCBI Taxonomy" id="1330018"/>
    <lineage>
        <taxon>Eukaryota</taxon>
        <taxon>Fungi</taxon>
        <taxon>Dikarya</taxon>
        <taxon>Basidiomycota</taxon>
        <taxon>Agaricomycotina</taxon>
        <taxon>Dacrymycetes</taxon>
        <taxon>Dacrymycetales</taxon>
        <taxon>Dacrymycetaceae</taxon>
        <taxon>Calocera</taxon>
    </lineage>
</organism>
<reference evidence="1 2" key="1">
    <citation type="journal article" date="2016" name="Mol. Biol. Evol.">
        <title>Comparative Genomics of Early-Diverging Mushroom-Forming Fungi Provides Insights into the Origins of Lignocellulose Decay Capabilities.</title>
        <authorList>
            <person name="Nagy L.G."/>
            <person name="Riley R."/>
            <person name="Tritt A."/>
            <person name="Adam C."/>
            <person name="Daum C."/>
            <person name="Floudas D."/>
            <person name="Sun H."/>
            <person name="Yadav J.S."/>
            <person name="Pangilinan J."/>
            <person name="Larsson K.H."/>
            <person name="Matsuura K."/>
            <person name="Barry K."/>
            <person name="Labutti K."/>
            <person name="Kuo R."/>
            <person name="Ohm R.A."/>
            <person name="Bhattacharya S.S."/>
            <person name="Shirouzu T."/>
            <person name="Yoshinaga Y."/>
            <person name="Martin F.M."/>
            <person name="Grigoriev I.V."/>
            <person name="Hibbett D.S."/>
        </authorList>
    </citation>
    <scope>NUCLEOTIDE SEQUENCE [LARGE SCALE GENOMIC DNA]</scope>
    <source>
        <strain evidence="1 2">TUFC12733</strain>
    </source>
</reference>
<dbReference type="EMBL" id="KV417290">
    <property type="protein sequence ID" value="KZO95120.1"/>
    <property type="molecule type" value="Genomic_DNA"/>
</dbReference>
<name>A0A167KXM0_CALVF</name>
<gene>
    <name evidence="1" type="ORF">CALVIDRAFT_564905</name>
</gene>
<dbReference type="Gene3D" id="3.80.10.10">
    <property type="entry name" value="Ribonuclease Inhibitor"/>
    <property type="match status" value="1"/>
</dbReference>
<dbReference type="AlphaFoldDB" id="A0A167KXM0"/>
<evidence type="ECO:0000313" key="1">
    <source>
        <dbReference type="EMBL" id="KZO95120.1"/>
    </source>
</evidence>
<dbReference type="OrthoDB" id="3945550at2759"/>
<protein>
    <recommendedName>
        <fullName evidence="3">F-box domain-containing protein</fullName>
    </recommendedName>
</protein>
<evidence type="ECO:0008006" key="3">
    <source>
        <dbReference type="Google" id="ProtNLM"/>
    </source>
</evidence>
<keyword evidence="2" id="KW-1185">Reference proteome</keyword>
<evidence type="ECO:0000313" key="2">
    <source>
        <dbReference type="Proteomes" id="UP000076738"/>
    </source>
</evidence>
<dbReference type="STRING" id="1330018.A0A167KXM0"/>
<sequence length="534" mass="59104">MAEIAKMSGECLRAFKGKGRASTFEGLGYEVLHRILELVEQTSTPTLLALSQTNHHLHVLSLPHLYRRILIHLSPRRLSRSNELIRGLLADDTRRGHVREIVVRGGPEGQSRRLDGAEWGTVKFLSGLLLRLQTLDKFEWLTALVPPANMSAFLEERFPSCRLALGHWDGQHPRSFPLRPGQLVALTAVLSPAQLGSEDSWNQRVLTLQRVLGEARALRHLGVRLAGPREGKRRYALDLGGMKLPGLRTLELEGYRFTPSHAGQWASALDTPKLQALSLRACRGAPHLLSALTGRLPGLRSLTLADNACSLREKCTAAVVLASLLMDLSLCSLDIPGEYRAVLAHLRGGALRRLVVHTRERADGRARETLSVEELERVADWCPGLRELGVDLDRRRGWPRPFLSALAGLRLDKLTLFLELGLGSPPVLAVPEVDEEGVRELWGWVSRYRVLPELEVWVGEWGRPLPAGGGDAGGAGERWAAWEGYNRRRWGVMASAGREGAVVRDLESGAGEKGEKTGRRVRWWSPVERVGKSG</sequence>
<dbReference type="SUPFAM" id="SSF52047">
    <property type="entry name" value="RNI-like"/>
    <property type="match status" value="1"/>
</dbReference>
<dbReference type="Proteomes" id="UP000076738">
    <property type="component" value="Unassembled WGS sequence"/>
</dbReference>
<proteinExistence type="predicted"/>